<comment type="caution">
    <text evidence="6">The sequence shown here is derived from an EMBL/GenBank/DDBJ whole genome shotgun (WGS) entry which is preliminary data.</text>
</comment>
<dbReference type="InterPro" id="IPR029063">
    <property type="entry name" value="SAM-dependent_MTases_sf"/>
</dbReference>
<dbReference type="PROSITE" id="PS51006">
    <property type="entry name" value="PABS_2"/>
    <property type="match status" value="1"/>
</dbReference>
<evidence type="ECO:0000256" key="4">
    <source>
        <dbReference type="PROSITE-ProRule" id="PRU00354"/>
    </source>
</evidence>
<dbReference type="PANTHER" id="PTHR43317:SF1">
    <property type="entry name" value="THERMOSPERMINE SYNTHASE ACAULIS5"/>
    <property type="match status" value="1"/>
</dbReference>
<dbReference type="AlphaFoldDB" id="A0A7V2WU19"/>
<gene>
    <name evidence="6" type="ORF">ENJ51_00330</name>
</gene>
<protein>
    <recommendedName>
        <fullName evidence="5">PABS domain-containing protein</fullName>
    </recommendedName>
</protein>
<sequence>MENGRSENLIRIKKSLIWLYSQPDGIIANYSDAAENLIVVKEGNTIALHFMDTKTLMIKSKISDPMSTIDISNPLNLLGKYAQAMMLSLVFKGQPKNVYMLGFGGGRVPMVFHHYFSDLIVESSEISEGVLQLAEICFGIIPDDRMKITLQDGREHLQTFPENHFDIILLDSFSGVGDHPNHLSTVEFYQLCKSRLVDDGVVVTNLIDNNPFYQQKVATFFSVFKFGYEYDNDGVMIFFASDVDGFSSEKFQQKAAEIATQYEFEFSYSENSQYITACNNNDEAGADLILLDDSL</sequence>
<dbReference type="InterPro" id="IPR030374">
    <property type="entry name" value="PABS"/>
</dbReference>
<feature type="domain" description="PABS" evidence="5">
    <location>
        <begin position="143"/>
        <end position="251"/>
    </location>
</feature>
<dbReference type="GO" id="GO:0016740">
    <property type="term" value="F:transferase activity"/>
    <property type="evidence" value="ECO:0007669"/>
    <property type="project" value="UniProtKB-UniRule"/>
</dbReference>
<dbReference type="CDD" id="cd02440">
    <property type="entry name" value="AdoMet_MTases"/>
    <property type="match status" value="1"/>
</dbReference>
<evidence type="ECO:0000256" key="3">
    <source>
        <dbReference type="ARBA" id="ARBA00023115"/>
    </source>
</evidence>
<organism evidence="6">
    <name type="scientific">Leucothrix mucor</name>
    <dbReference type="NCBI Taxonomy" id="45248"/>
    <lineage>
        <taxon>Bacteria</taxon>
        <taxon>Pseudomonadati</taxon>
        <taxon>Pseudomonadota</taxon>
        <taxon>Gammaproteobacteria</taxon>
        <taxon>Thiotrichales</taxon>
        <taxon>Thiotrichaceae</taxon>
        <taxon>Leucothrix</taxon>
    </lineage>
</organism>
<proteinExistence type="inferred from homology"/>
<evidence type="ECO:0000259" key="5">
    <source>
        <dbReference type="PROSITE" id="PS51006"/>
    </source>
</evidence>
<evidence type="ECO:0000313" key="6">
    <source>
        <dbReference type="EMBL" id="HFC91237.1"/>
    </source>
</evidence>
<dbReference type="NCBIfam" id="NF037959">
    <property type="entry name" value="MFS_SpdSyn"/>
    <property type="match status" value="1"/>
</dbReference>
<dbReference type="GO" id="GO:0006596">
    <property type="term" value="P:polyamine biosynthetic process"/>
    <property type="evidence" value="ECO:0007669"/>
    <property type="project" value="UniProtKB-UniRule"/>
</dbReference>
<feature type="active site" description="Proton acceptor" evidence="4">
    <location>
        <position position="171"/>
    </location>
</feature>
<name>A0A7V2WU19_LEUMU</name>
<evidence type="ECO:0000256" key="2">
    <source>
        <dbReference type="ARBA" id="ARBA00022679"/>
    </source>
</evidence>
<evidence type="ECO:0000256" key="1">
    <source>
        <dbReference type="ARBA" id="ARBA00007867"/>
    </source>
</evidence>
<reference evidence="6" key="1">
    <citation type="journal article" date="2020" name="mSystems">
        <title>Genome- and Community-Level Interaction Insights into Carbon Utilization and Element Cycling Functions of Hydrothermarchaeota in Hydrothermal Sediment.</title>
        <authorList>
            <person name="Zhou Z."/>
            <person name="Liu Y."/>
            <person name="Xu W."/>
            <person name="Pan J."/>
            <person name="Luo Z.H."/>
            <person name="Li M."/>
        </authorList>
    </citation>
    <scope>NUCLEOTIDE SEQUENCE [LARGE SCALE GENOMIC DNA]</scope>
    <source>
        <strain evidence="6">HyVt-493</strain>
    </source>
</reference>
<keyword evidence="3 4" id="KW-0620">Polyamine biosynthesis</keyword>
<dbReference type="Pfam" id="PF01564">
    <property type="entry name" value="Spermine_synth"/>
    <property type="match status" value="1"/>
</dbReference>
<comment type="similarity">
    <text evidence="1">Belongs to the spermidine/spermine synthase family.</text>
</comment>
<keyword evidence="2 4" id="KW-0808">Transferase</keyword>
<dbReference type="EMBL" id="DRMS01000010">
    <property type="protein sequence ID" value="HFC91237.1"/>
    <property type="molecule type" value="Genomic_DNA"/>
</dbReference>
<accession>A0A7V2WU19</accession>
<dbReference type="SUPFAM" id="SSF53335">
    <property type="entry name" value="S-adenosyl-L-methionine-dependent methyltransferases"/>
    <property type="match status" value="1"/>
</dbReference>
<dbReference type="Gene3D" id="3.40.50.150">
    <property type="entry name" value="Vaccinia Virus protein VP39"/>
    <property type="match status" value="1"/>
</dbReference>
<dbReference type="Proteomes" id="UP000885750">
    <property type="component" value="Unassembled WGS sequence"/>
</dbReference>
<dbReference type="PANTHER" id="PTHR43317">
    <property type="entry name" value="THERMOSPERMINE SYNTHASE ACAULIS5"/>
    <property type="match status" value="1"/>
</dbReference>